<dbReference type="SFLD" id="SFLDG00358">
    <property type="entry name" value="Main_(cytGST)"/>
    <property type="match status" value="1"/>
</dbReference>
<dbReference type="InterPro" id="IPR036249">
    <property type="entry name" value="Thioredoxin-like_sf"/>
</dbReference>
<dbReference type="InterPro" id="IPR004046">
    <property type="entry name" value="GST_C"/>
</dbReference>
<dbReference type="GO" id="GO:0004364">
    <property type="term" value="F:glutathione transferase activity"/>
    <property type="evidence" value="ECO:0007669"/>
    <property type="project" value="UniProtKB-EC"/>
</dbReference>
<evidence type="ECO:0000259" key="3">
    <source>
        <dbReference type="PROSITE" id="PS50405"/>
    </source>
</evidence>
<dbReference type="EMBL" id="VSSQ01004697">
    <property type="protein sequence ID" value="MPM26285.1"/>
    <property type="molecule type" value="Genomic_DNA"/>
</dbReference>
<dbReference type="PANTHER" id="PTHR44051">
    <property type="entry name" value="GLUTATHIONE S-TRANSFERASE-RELATED"/>
    <property type="match status" value="1"/>
</dbReference>
<reference evidence="4" key="1">
    <citation type="submission" date="2019-08" db="EMBL/GenBank/DDBJ databases">
        <authorList>
            <person name="Kucharzyk K."/>
            <person name="Murdoch R.W."/>
            <person name="Higgins S."/>
            <person name="Loffler F."/>
        </authorList>
    </citation>
    <scope>NUCLEOTIDE SEQUENCE</scope>
</reference>
<evidence type="ECO:0000256" key="1">
    <source>
        <dbReference type="ARBA" id="ARBA00022679"/>
    </source>
</evidence>
<proteinExistence type="predicted"/>
<dbReference type="InterPro" id="IPR004045">
    <property type="entry name" value="Glutathione_S-Trfase_N"/>
</dbReference>
<dbReference type="SFLD" id="SFLDG01150">
    <property type="entry name" value="Main.1:_Beta-like"/>
    <property type="match status" value="1"/>
</dbReference>
<dbReference type="Gene3D" id="3.40.30.10">
    <property type="entry name" value="Glutaredoxin"/>
    <property type="match status" value="1"/>
</dbReference>
<feature type="domain" description="GST C-terminal" evidence="3">
    <location>
        <begin position="87"/>
        <end position="207"/>
    </location>
</feature>
<name>A0A644YCK8_9ZZZZ</name>
<dbReference type="EC" id="2.5.1.18" evidence="4"/>
<dbReference type="InterPro" id="IPR010987">
    <property type="entry name" value="Glutathione-S-Trfase_C-like"/>
</dbReference>
<dbReference type="CDD" id="cd03047">
    <property type="entry name" value="GST_N_2"/>
    <property type="match status" value="1"/>
</dbReference>
<feature type="domain" description="GST N-terminal" evidence="2">
    <location>
        <begin position="1"/>
        <end position="82"/>
    </location>
</feature>
<dbReference type="Pfam" id="PF00043">
    <property type="entry name" value="GST_C"/>
    <property type="match status" value="1"/>
</dbReference>
<dbReference type="SFLD" id="SFLDS00019">
    <property type="entry name" value="Glutathione_Transferase_(cytos"/>
    <property type="match status" value="1"/>
</dbReference>
<dbReference type="PANTHER" id="PTHR44051:SF19">
    <property type="entry name" value="DISULFIDE-BOND OXIDOREDUCTASE YFCG"/>
    <property type="match status" value="1"/>
</dbReference>
<dbReference type="Pfam" id="PF13409">
    <property type="entry name" value="GST_N_2"/>
    <property type="match status" value="1"/>
</dbReference>
<dbReference type="CDD" id="cd03180">
    <property type="entry name" value="GST_C_2"/>
    <property type="match status" value="1"/>
</dbReference>
<sequence length="207" mass="23393">MLRLWGRTSSINVRKVIWTAQELGLTLQRTDAGGQFGLVREPEYLGHNPNGLVPLIEDEGGFRLWESNVIVRYLCARYAHGGLYPDDLEARFIAEQWMDWQQTALNPAGRDAFIQLIRTPAAERDEARIIHSVNATMPLLAMLDARLSAHAYIAGDKFTMADIPLGCEIHRWLALPLQRPVMPNVDRWYQSLTERTGARGVLDQGIS</sequence>
<dbReference type="Gene3D" id="1.20.1050.10">
    <property type="match status" value="1"/>
</dbReference>
<evidence type="ECO:0000259" key="2">
    <source>
        <dbReference type="PROSITE" id="PS50404"/>
    </source>
</evidence>
<dbReference type="InterPro" id="IPR040079">
    <property type="entry name" value="Glutathione_S-Trfase"/>
</dbReference>
<dbReference type="SUPFAM" id="SSF52833">
    <property type="entry name" value="Thioredoxin-like"/>
    <property type="match status" value="1"/>
</dbReference>
<accession>A0A644YCK8</accession>
<dbReference type="AlphaFoldDB" id="A0A644YCK8"/>
<protein>
    <submittedName>
        <fullName evidence="4">Glutathione S-transferase GstB</fullName>
        <ecNumber evidence="4">2.5.1.18</ecNumber>
    </submittedName>
</protein>
<dbReference type="SUPFAM" id="SSF47616">
    <property type="entry name" value="GST C-terminal domain-like"/>
    <property type="match status" value="1"/>
</dbReference>
<comment type="caution">
    <text evidence="4">The sequence shown here is derived from an EMBL/GenBank/DDBJ whole genome shotgun (WGS) entry which is preliminary data.</text>
</comment>
<gene>
    <name evidence="4" type="primary">gstB_2</name>
    <name evidence="4" type="ORF">SDC9_72786</name>
</gene>
<dbReference type="PROSITE" id="PS50404">
    <property type="entry name" value="GST_NTER"/>
    <property type="match status" value="1"/>
</dbReference>
<evidence type="ECO:0000313" key="4">
    <source>
        <dbReference type="EMBL" id="MPM26285.1"/>
    </source>
</evidence>
<dbReference type="FunFam" id="3.40.30.10:FF:000039">
    <property type="entry name" value="Glutathione S-transferase domain"/>
    <property type="match status" value="1"/>
</dbReference>
<keyword evidence="1 4" id="KW-0808">Transferase</keyword>
<dbReference type="InterPro" id="IPR036282">
    <property type="entry name" value="Glutathione-S-Trfase_C_sf"/>
</dbReference>
<organism evidence="4">
    <name type="scientific">bioreactor metagenome</name>
    <dbReference type="NCBI Taxonomy" id="1076179"/>
    <lineage>
        <taxon>unclassified sequences</taxon>
        <taxon>metagenomes</taxon>
        <taxon>ecological metagenomes</taxon>
    </lineage>
</organism>
<dbReference type="PROSITE" id="PS50405">
    <property type="entry name" value="GST_CTER"/>
    <property type="match status" value="1"/>
</dbReference>